<evidence type="ECO:0000313" key="7">
    <source>
        <dbReference type="EMBL" id="RZD17354.1"/>
    </source>
</evidence>
<evidence type="ECO:0000256" key="3">
    <source>
        <dbReference type="ARBA" id="ARBA00022737"/>
    </source>
</evidence>
<dbReference type="InterPro" id="IPR017896">
    <property type="entry name" value="4Fe4S_Fe-S-bd"/>
</dbReference>
<dbReference type="Proteomes" id="UP000316562">
    <property type="component" value="Unassembled WGS sequence"/>
</dbReference>
<evidence type="ECO:0000259" key="6">
    <source>
        <dbReference type="PROSITE" id="PS51379"/>
    </source>
</evidence>
<gene>
    <name evidence="7" type="ORF">EVJ46_03750</name>
</gene>
<dbReference type="PROSITE" id="PS51379">
    <property type="entry name" value="4FE4S_FER_2"/>
    <property type="match status" value="1"/>
</dbReference>
<sequence length="432" mass="49826">MYKAGADPKEAQNFDIKDANFFSEDNLFEEIKRVYLKCISCRLCVGFCPSFPAIFNVVDKKDGDVGAMTKAELMKPLDLCFYCKRCYFKCPFTPPHEWKIDFPHLALRFKAFRFKKEGARIQDKLLVDTDSMGKKSVPMASIINKINTSKAVRSIMEPFMGLDKRAKLPVFNKITFEKWFRNNYKPDKKPVEQFSGKVVLFYTCMLNYNFLERGIALIKVLEKNNIYIELPDIQCCGIPFYDTGDINNSIKKAEYNVKNLKKYIKEGFDVIVPVPTCAMQIKHEYPLLLPDDKDVQLISAKTYEINEYLFNLYKNDKFNTDFKKSMGNIAYHINCHLKSLNVGYKAVNLLKLIPDTRVKIIEKCSGHDGTFGVKKKTFDYALDVGKSLFEEITEMQMDYFISDCPLASDQIEMATGKKVKHPVEILYKAYSG</sequence>
<keyword evidence="3" id="KW-0677">Repeat</keyword>
<keyword evidence="1" id="KW-0004">4Fe-4S</keyword>
<dbReference type="AlphaFoldDB" id="A0A519BJA7"/>
<comment type="caution">
    <text evidence="7">The sequence shown here is derived from an EMBL/GenBank/DDBJ whole genome shotgun (WGS) entry which is preliminary data.</text>
</comment>
<evidence type="ECO:0000313" key="8">
    <source>
        <dbReference type="Proteomes" id="UP000316562"/>
    </source>
</evidence>
<dbReference type="Gene3D" id="3.30.70.20">
    <property type="match status" value="1"/>
</dbReference>
<dbReference type="InterPro" id="IPR017900">
    <property type="entry name" value="4Fe4S_Fe_S_CS"/>
</dbReference>
<dbReference type="GO" id="GO:0016491">
    <property type="term" value="F:oxidoreductase activity"/>
    <property type="evidence" value="ECO:0007669"/>
    <property type="project" value="UniProtKB-ARBA"/>
</dbReference>
<reference evidence="7 8" key="1">
    <citation type="journal article" date="2019" name="ISME J.">
        <title>Insights into ecological role of a new deltaproteobacterial order Candidatus Acidulodesulfobacterales by metagenomics and metatranscriptomics.</title>
        <authorList>
            <person name="Tan S."/>
            <person name="Liu J."/>
            <person name="Fang Y."/>
            <person name="Hedlund B.P."/>
            <person name="Lian Z.H."/>
            <person name="Huang L.Y."/>
            <person name="Li J.T."/>
            <person name="Huang L.N."/>
            <person name="Li W.J."/>
            <person name="Jiang H.C."/>
            <person name="Dong H.L."/>
            <person name="Shu W.S."/>
        </authorList>
    </citation>
    <scope>NUCLEOTIDE SEQUENCE [LARGE SCALE GENOMIC DNA]</scope>
    <source>
        <strain evidence="7">AP2</strain>
    </source>
</reference>
<feature type="domain" description="4Fe-4S ferredoxin-type" evidence="6">
    <location>
        <begin position="29"/>
        <end position="60"/>
    </location>
</feature>
<organism evidence="7 8">
    <name type="scientific">Acididesulfobacter guangdongensis</name>
    <dbReference type="NCBI Taxonomy" id="2597225"/>
    <lineage>
        <taxon>Bacteria</taxon>
        <taxon>Deltaproteobacteria</taxon>
        <taxon>Candidatus Acidulodesulfobacterales</taxon>
        <taxon>Candidatus Acididesulfobacter</taxon>
    </lineage>
</organism>
<dbReference type="GO" id="GO:0046872">
    <property type="term" value="F:metal ion binding"/>
    <property type="evidence" value="ECO:0007669"/>
    <property type="project" value="UniProtKB-KW"/>
</dbReference>
<dbReference type="PANTHER" id="PTHR32479:SF19">
    <property type="entry name" value="ANAEROBIC GLYCEROL-3-PHOSPHATE DEHYDROGENASE SUBUNIT C"/>
    <property type="match status" value="1"/>
</dbReference>
<keyword evidence="2" id="KW-0479">Metal-binding</keyword>
<evidence type="ECO:0000256" key="4">
    <source>
        <dbReference type="ARBA" id="ARBA00023004"/>
    </source>
</evidence>
<dbReference type="PROSITE" id="PS00198">
    <property type="entry name" value="4FE4S_FER_1"/>
    <property type="match status" value="2"/>
</dbReference>
<name>A0A519BJA7_ACIG2</name>
<dbReference type="EMBL" id="SGBC01000001">
    <property type="protein sequence ID" value="RZD17354.1"/>
    <property type="molecule type" value="Genomic_DNA"/>
</dbReference>
<dbReference type="SUPFAM" id="SSF54862">
    <property type="entry name" value="4Fe-4S ferredoxins"/>
    <property type="match status" value="1"/>
</dbReference>
<protein>
    <submittedName>
        <fullName evidence="7">Fe-S oxidoreductase</fullName>
    </submittedName>
</protein>
<evidence type="ECO:0000256" key="2">
    <source>
        <dbReference type="ARBA" id="ARBA00022723"/>
    </source>
</evidence>
<keyword evidence="5" id="KW-0411">Iron-sulfur</keyword>
<proteinExistence type="predicted"/>
<accession>A0A519BJA7</accession>
<dbReference type="PANTHER" id="PTHR32479">
    <property type="entry name" value="GLYCOLATE OXIDASE IRON-SULFUR SUBUNIT"/>
    <property type="match status" value="1"/>
</dbReference>
<dbReference type="InterPro" id="IPR004017">
    <property type="entry name" value="Cys_rich_dom"/>
</dbReference>
<dbReference type="GO" id="GO:0051539">
    <property type="term" value="F:4 iron, 4 sulfur cluster binding"/>
    <property type="evidence" value="ECO:0007669"/>
    <property type="project" value="UniProtKB-KW"/>
</dbReference>
<evidence type="ECO:0000256" key="1">
    <source>
        <dbReference type="ARBA" id="ARBA00022485"/>
    </source>
</evidence>
<dbReference type="Pfam" id="PF02754">
    <property type="entry name" value="CCG"/>
    <property type="match status" value="2"/>
</dbReference>
<keyword evidence="4" id="KW-0408">Iron</keyword>
<evidence type="ECO:0000256" key="5">
    <source>
        <dbReference type="ARBA" id="ARBA00023014"/>
    </source>
</evidence>